<evidence type="ECO:0000313" key="4">
    <source>
        <dbReference type="Proteomes" id="UP000194286"/>
    </source>
</evidence>
<reference evidence="2 3" key="2">
    <citation type="submission" date="2016-09" db="EMBL/GenBank/DDBJ databases">
        <title>Lactobacillus reuteri KLR3006, genome sequencing and assembly.</title>
        <authorList>
            <person name="Lee J.-Y."/>
            <person name="Kim E.B."/>
            <person name="Choi Y.-J."/>
        </authorList>
    </citation>
    <scope>NUCLEOTIDE SEQUENCE [LARGE SCALE GENOMIC DNA]</scope>
    <source>
        <strain evidence="2 3">KLR3006</strain>
    </source>
</reference>
<proteinExistence type="predicted"/>
<dbReference type="AlphaFoldDB" id="A0A1Y2UHB2"/>
<evidence type="ECO:0000313" key="1">
    <source>
        <dbReference type="EMBL" id="OTA81685.1"/>
    </source>
</evidence>
<dbReference type="Gene3D" id="3.40.91.30">
    <property type="match status" value="1"/>
</dbReference>
<sequence length="537" mass="61591">MEPRNFWFVTRPLRDPQYHADGLRALQKATDNFIQSWKGNRALHRKYEQCLVDAGMKQNHISRDGSGGRTWAAMLKTYNYVYEDEKGFLHPTKVAKAILNGQKVPENIKKQVLTLQIPNGYFVSKAFRPKYSEGYRIQPVMFLIRLANDKRLDKYISKDEIVLFAMTAKRNNQLDEQIKKIITYRNADDEGKQQVAAKIFHNSGDITRIDSRKDFSKYNDVATTFTILCRFTGYAQQDHASGGLKGIDDPKLWKEFESFCQRYPFNRRIDTDPMFYTLSAGLDVDTYKTQYGINAKPASRTKKRNIKAQQLLADYPQPEDLSLQELTNILSKEFISSEAHKIAEDIKAKKFKAASDSFIDSYLHEEDNLEFERKTARVIRGLGLNVEMHPDPTTTFNNSNENIDVMADNGEVLILVDAKNYAKNFNLSAALRNVMANSYLAGYKGYNGMEPAYYCYVTANTSSNEANLTKINELAKKNSNLDVHGMMISASALYWLLNYCSENNIPEEERPKLFLRLFTNRSYESFVQVADVLGIDL</sequence>
<evidence type="ECO:0000313" key="3">
    <source>
        <dbReference type="Proteomes" id="UP000194219"/>
    </source>
</evidence>
<comment type="caution">
    <text evidence="1">The sequence shown here is derived from an EMBL/GenBank/DDBJ whole genome shotgun (WGS) entry which is preliminary data.</text>
</comment>
<accession>A0A1Y2UHB2</accession>
<organism evidence="1 4">
    <name type="scientific">Limosilactobacillus reuteri</name>
    <name type="common">Lactobacillus reuteri</name>
    <dbReference type="NCBI Taxonomy" id="1598"/>
    <lineage>
        <taxon>Bacteria</taxon>
        <taxon>Bacillati</taxon>
        <taxon>Bacillota</taxon>
        <taxon>Bacilli</taxon>
        <taxon>Lactobacillales</taxon>
        <taxon>Lactobacillaceae</taxon>
        <taxon>Limosilactobacillus</taxon>
    </lineage>
</organism>
<gene>
    <name evidence="1" type="ORF">BHL82_09700</name>
    <name evidence="2" type="ORF">BHL83_09125</name>
</gene>
<dbReference type="EMBL" id="MIMU01000135">
    <property type="protein sequence ID" value="OTA81685.1"/>
    <property type="molecule type" value="Genomic_DNA"/>
</dbReference>
<reference evidence="1 4" key="1">
    <citation type="submission" date="2016-09" db="EMBL/GenBank/DDBJ databases">
        <title>Lactobacillus reuteri KLR3005, genome sequencing and assembly.</title>
        <authorList>
            <person name="Lee J.-Y."/>
            <person name="Kim E.B."/>
            <person name="Choi Y.-J."/>
        </authorList>
    </citation>
    <scope>NUCLEOTIDE SEQUENCE [LARGE SCALE GENOMIC DNA]</scope>
    <source>
        <strain evidence="1 4">KLR3005</strain>
    </source>
</reference>
<name>A0A1Y2UHB2_LIMRT</name>
<protein>
    <submittedName>
        <fullName evidence="1">Uncharacterized protein</fullName>
    </submittedName>
</protein>
<dbReference type="EMBL" id="MIMV01000233">
    <property type="protein sequence ID" value="OTA82188.1"/>
    <property type="molecule type" value="Genomic_DNA"/>
</dbReference>
<dbReference type="RefSeq" id="WP_086136082.1">
    <property type="nucleotide sequence ID" value="NZ_MIMU01000135.1"/>
</dbReference>
<dbReference type="Proteomes" id="UP000194286">
    <property type="component" value="Unassembled WGS sequence"/>
</dbReference>
<dbReference type="Proteomes" id="UP000194219">
    <property type="component" value="Unassembled WGS sequence"/>
</dbReference>
<evidence type="ECO:0000313" key="2">
    <source>
        <dbReference type="EMBL" id="OTA82188.1"/>
    </source>
</evidence>